<feature type="transmembrane region" description="Helical" evidence="1">
    <location>
        <begin position="185"/>
        <end position="202"/>
    </location>
</feature>
<reference evidence="2 3" key="1">
    <citation type="submission" date="2024-10" db="EMBL/GenBank/DDBJ databases">
        <title>Updated reference genomes for cyclostephanoid diatoms.</title>
        <authorList>
            <person name="Roberts W.R."/>
            <person name="Alverson A.J."/>
        </authorList>
    </citation>
    <scope>NUCLEOTIDE SEQUENCE [LARGE SCALE GENOMIC DNA]</scope>
    <source>
        <strain evidence="2 3">AJA228-03</strain>
    </source>
</reference>
<feature type="transmembrane region" description="Helical" evidence="1">
    <location>
        <begin position="33"/>
        <end position="51"/>
    </location>
</feature>
<comment type="caution">
    <text evidence="2">The sequence shown here is derived from an EMBL/GenBank/DDBJ whole genome shotgun (WGS) entry which is preliminary data.</text>
</comment>
<feature type="transmembrane region" description="Helical" evidence="1">
    <location>
        <begin position="72"/>
        <end position="93"/>
    </location>
</feature>
<protein>
    <recommendedName>
        <fullName evidence="4">Opsin</fullName>
    </recommendedName>
</protein>
<accession>A0ABD3SPE3</accession>
<proteinExistence type="predicted"/>
<feature type="transmembrane region" description="Helical" evidence="1">
    <location>
        <begin position="113"/>
        <end position="135"/>
    </location>
</feature>
<keyword evidence="3" id="KW-1185">Reference proteome</keyword>
<name>A0ABD3SPE3_9STRA</name>
<organism evidence="2 3">
    <name type="scientific">Cyclostephanos tholiformis</name>
    <dbReference type="NCBI Taxonomy" id="382380"/>
    <lineage>
        <taxon>Eukaryota</taxon>
        <taxon>Sar</taxon>
        <taxon>Stramenopiles</taxon>
        <taxon>Ochrophyta</taxon>
        <taxon>Bacillariophyta</taxon>
        <taxon>Coscinodiscophyceae</taxon>
        <taxon>Thalassiosirophycidae</taxon>
        <taxon>Stephanodiscales</taxon>
        <taxon>Stephanodiscaceae</taxon>
        <taxon>Cyclostephanos</taxon>
    </lineage>
</organism>
<evidence type="ECO:0000313" key="2">
    <source>
        <dbReference type="EMBL" id="KAL3826335.1"/>
    </source>
</evidence>
<dbReference type="AlphaFoldDB" id="A0ABD3SPE3"/>
<keyword evidence="1" id="KW-1133">Transmembrane helix</keyword>
<evidence type="ECO:0000313" key="3">
    <source>
        <dbReference type="Proteomes" id="UP001530377"/>
    </source>
</evidence>
<evidence type="ECO:0000256" key="1">
    <source>
        <dbReference type="SAM" id="Phobius"/>
    </source>
</evidence>
<feature type="transmembrane region" description="Helical" evidence="1">
    <location>
        <begin position="155"/>
        <end position="173"/>
    </location>
</feature>
<dbReference type="Proteomes" id="UP001530377">
    <property type="component" value="Unassembled WGS sequence"/>
</dbReference>
<dbReference type="EMBL" id="JALLPB020000023">
    <property type="protein sequence ID" value="KAL3826335.1"/>
    <property type="molecule type" value="Genomic_DNA"/>
</dbReference>
<keyword evidence="1" id="KW-0472">Membrane</keyword>
<gene>
    <name evidence="2" type="ORF">ACHAXA_003659</name>
</gene>
<sequence length="338" mass="38426">MCPIPKSLPFNPDSEWDDGFTTEDCQEDHFSRFLSNCIWGCNFAMCAAFMYTNVIVLRELIHAKALKWNATAYSLVFLLIYAFAGACIALIYFSNNFGGDPVEFWYNSRSILFFYLRTPFELIVDFEICCTWIDLYDRTKKMSKNSSKALSVLRWVLRFIAVCVAIFCFFWPRYGGANGMLTTQMINPILGGIATIIGGYLITKTLCPNTKDVANPNWLIASSIRRAVVNGITCKCFEVLGLAGMTATLRHPQFGYAYGWFCTFYFFQHPLRMWNWIQYLIYGSRKHLKKYSTENASAYFGFSTIGLNKTMTTVTSRLGSAISSKSSTIAGKSHVEKE</sequence>
<keyword evidence="1" id="KW-0812">Transmembrane</keyword>
<evidence type="ECO:0008006" key="4">
    <source>
        <dbReference type="Google" id="ProtNLM"/>
    </source>
</evidence>